<dbReference type="InterPro" id="IPR006059">
    <property type="entry name" value="SBP"/>
</dbReference>
<evidence type="ECO:0000313" key="6">
    <source>
        <dbReference type="Proteomes" id="UP000321523"/>
    </source>
</evidence>
<keyword evidence="6" id="KW-1185">Reference proteome</keyword>
<dbReference type="PANTHER" id="PTHR43649:SF34">
    <property type="entry name" value="ABC TRANSPORTER PERIPLASMIC-BINDING PROTEIN YCJN-RELATED"/>
    <property type="match status" value="1"/>
</dbReference>
<dbReference type="RefSeq" id="WP_084720714.1">
    <property type="nucleotide sequence ID" value="NZ_BJYZ01000013.1"/>
</dbReference>
<dbReference type="Pfam" id="PF01547">
    <property type="entry name" value="SBP_bac_1"/>
    <property type="match status" value="1"/>
</dbReference>
<dbReference type="GO" id="GO:0042597">
    <property type="term" value="C:periplasmic space"/>
    <property type="evidence" value="ECO:0007669"/>
    <property type="project" value="UniProtKB-SubCell"/>
</dbReference>
<accession>A0A512DQM0</accession>
<evidence type="ECO:0000313" key="5">
    <source>
        <dbReference type="EMBL" id="GEO38759.1"/>
    </source>
</evidence>
<proteinExistence type="inferred from homology"/>
<keyword evidence="3" id="KW-0813">Transport</keyword>
<dbReference type="AlphaFoldDB" id="A0A512DQM0"/>
<evidence type="ECO:0000256" key="1">
    <source>
        <dbReference type="ARBA" id="ARBA00004418"/>
    </source>
</evidence>
<protein>
    <submittedName>
        <fullName evidence="5">Sugar ABC transporter substrate-binding protein</fullName>
    </submittedName>
</protein>
<comment type="subcellular location">
    <subcellularLocation>
        <location evidence="1">Periplasm</location>
    </subcellularLocation>
</comment>
<sequence>MGKIAAPPTLSTSPILGLFFGLFLAAFASDAVAQKETSTTISVSCGSVGIEFQVCESGVRAWEAKTGHRVQLVSTPNDSNERLALYQQLLAAKSGDIDVFQIDVVWPGILSNHLIDLRDVVDQKVLDQHFKAIVTNDVVDDRLVAIPWFTDAGLFYYRKDLLEKHGRKLPETWQEMTETARFIQKAERDAGNDRMWGYVFQGRAYEGLTVNAVEWLDSFNAGTIVDLDGKITVNNPRAADALTLAASWINDITPQGVLNYSEEECRGVFQSGNAVFMRNWPYAWPLMNAKDSPVKDKVGVAPLPKGGEDGKPTSTLGGWQLAVSKYSKNPEFAKDLVRYLTSIEEQKRRAVVGGFNPTIDALYKDEDVLKANPFFGELYETFVNAVARPARATGVRYNQVSAEFWNAVHATLAGDGDAKTNLASLEKTLERVSRGGRW</sequence>
<organism evidence="5 6">
    <name type="scientific">Skermanella aerolata</name>
    <dbReference type="NCBI Taxonomy" id="393310"/>
    <lineage>
        <taxon>Bacteria</taxon>
        <taxon>Pseudomonadati</taxon>
        <taxon>Pseudomonadota</taxon>
        <taxon>Alphaproteobacteria</taxon>
        <taxon>Rhodospirillales</taxon>
        <taxon>Azospirillaceae</taxon>
        <taxon>Skermanella</taxon>
    </lineage>
</organism>
<comment type="similarity">
    <text evidence="2">Belongs to the bacterial solute-binding protein 1 family.</text>
</comment>
<evidence type="ECO:0000256" key="2">
    <source>
        <dbReference type="ARBA" id="ARBA00008520"/>
    </source>
</evidence>
<dbReference type="Proteomes" id="UP000321523">
    <property type="component" value="Unassembled WGS sequence"/>
</dbReference>
<dbReference type="CDD" id="cd14750">
    <property type="entry name" value="PBP2_TMBP"/>
    <property type="match status" value="1"/>
</dbReference>
<dbReference type="PANTHER" id="PTHR43649">
    <property type="entry name" value="ARABINOSE-BINDING PROTEIN-RELATED"/>
    <property type="match status" value="1"/>
</dbReference>
<dbReference type="InterPro" id="IPR050490">
    <property type="entry name" value="Bact_solute-bd_prot1"/>
</dbReference>
<dbReference type="Gene3D" id="3.40.190.10">
    <property type="entry name" value="Periplasmic binding protein-like II"/>
    <property type="match status" value="2"/>
</dbReference>
<reference evidence="5 6" key="1">
    <citation type="submission" date="2019-07" db="EMBL/GenBank/DDBJ databases">
        <title>Whole genome shotgun sequence of Skermanella aerolata NBRC 106429.</title>
        <authorList>
            <person name="Hosoyama A."/>
            <person name="Uohara A."/>
            <person name="Ohji S."/>
            <person name="Ichikawa N."/>
        </authorList>
    </citation>
    <scope>NUCLEOTIDE SEQUENCE [LARGE SCALE GENOMIC DNA]</scope>
    <source>
        <strain evidence="5 6">NBRC 106429</strain>
    </source>
</reference>
<dbReference type="SUPFAM" id="SSF53850">
    <property type="entry name" value="Periplasmic binding protein-like II"/>
    <property type="match status" value="1"/>
</dbReference>
<keyword evidence="4" id="KW-0732">Signal</keyword>
<evidence type="ECO:0000256" key="4">
    <source>
        <dbReference type="ARBA" id="ARBA00022729"/>
    </source>
</evidence>
<name>A0A512DQM0_9PROT</name>
<dbReference type="OrthoDB" id="9808332at2"/>
<evidence type="ECO:0000256" key="3">
    <source>
        <dbReference type="ARBA" id="ARBA00022448"/>
    </source>
</evidence>
<gene>
    <name evidence="5" type="ORF">SAE02_29070</name>
</gene>
<dbReference type="EMBL" id="BJYZ01000013">
    <property type="protein sequence ID" value="GEO38759.1"/>
    <property type="molecule type" value="Genomic_DNA"/>
</dbReference>
<comment type="caution">
    <text evidence="5">The sequence shown here is derived from an EMBL/GenBank/DDBJ whole genome shotgun (WGS) entry which is preliminary data.</text>
</comment>